<proteinExistence type="predicted"/>
<dbReference type="AlphaFoldDB" id="A0AAV1T150"/>
<evidence type="ECO:0000313" key="4">
    <source>
        <dbReference type="Proteomes" id="UP001162060"/>
    </source>
</evidence>
<evidence type="ECO:0000313" key="2">
    <source>
        <dbReference type="EMBL" id="CAK7891508.1"/>
    </source>
</evidence>
<dbReference type="EMBL" id="CAKLBY020000003">
    <property type="protein sequence ID" value="CAK7891508.1"/>
    <property type="molecule type" value="Genomic_DNA"/>
</dbReference>
<reference evidence="2" key="1">
    <citation type="submission" date="2024-01" db="EMBL/GenBank/DDBJ databases">
        <authorList>
            <person name="Webb A."/>
        </authorList>
    </citation>
    <scope>NUCLEOTIDE SEQUENCE</scope>
    <source>
        <strain evidence="2">Pm1</strain>
    </source>
</reference>
<organism evidence="2 4">
    <name type="scientific">Peronospora matthiolae</name>
    <dbReference type="NCBI Taxonomy" id="2874970"/>
    <lineage>
        <taxon>Eukaryota</taxon>
        <taxon>Sar</taxon>
        <taxon>Stramenopiles</taxon>
        <taxon>Oomycota</taxon>
        <taxon>Peronosporomycetes</taxon>
        <taxon>Peronosporales</taxon>
        <taxon>Peronosporaceae</taxon>
        <taxon>Peronospora</taxon>
    </lineage>
</organism>
<feature type="compositionally biased region" description="Low complexity" evidence="1">
    <location>
        <begin position="93"/>
        <end position="112"/>
    </location>
</feature>
<feature type="region of interest" description="Disordered" evidence="1">
    <location>
        <begin position="57"/>
        <end position="76"/>
    </location>
</feature>
<evidence type="ECO:0000313" key="3">
    <source>
        <dbReference type="EMBL" id="CAK7941597.1"/>
    </source>
</evidence>
<evidence type="ECO:0000256" key="1">
    <source>
        <dbReference type="SAM" id="MobiDB-lite"/>
    </source>
</evidence>
<gene>
    <name evidence="2" type="ORF">PM001_LOCUS202</name>
    <name evidence="3" type="ORF">PM001_LOCUS26747</name>
</gene>
<sequence length="112" mass="11334">MRCAADAAKKAVERMQVAEKSALLASAACDPSPAVAFQHQAVPIVISPRGEFCLSPRATDTSAASPAGIANRNVDEPEVKLVYSGESDDASDSKSTSHASGSSGADTARASG</sequence>
<dbReference type="EMBL" id="CAKLBY020000264">
    <property type="protein sequence ID" value="CAK7941597.1"/>
    <property type="molecule type" value="Genomic_DNA"/>
</dbReference>
<name>A0AAV1T150_9STRA</name>
<feature type="region of interest" description="Disordered" evidence="1">
    <location>
        <begin position="82"/>
        <end position="112"/>
    </location>
</feature>
<accession>A0AAV1T150</accession>
<comment type="caution">
    <text evidence="2">The sequence shown here is derived from an EMBL/GenBank/DDBJ whole genome shotgun (WGS) entry which is preliminary data.</text>
</comment>
<protein>
    <submittedName>
        <fullName evidence="2">Uncharacterized protein</fullName>
    </submittedName>
</protein>
<dbReference type="Proteomes" id="UP001162060">
    <property type="component" value="Unassembled WGS sequence"/>
</dbReference>